<dbReference type="FunFam" id="2.60.34.20:FF:000001">
    <property type="entry name" value="protein AAR2 homolog"/>
    <property type="match status" value="1"/>
</dbReference>
<evidence type="ECO:0008006" key="7">
    <source>
        <dbReference type="Google" id="ProtNLM"/>
    </source>
</evidence>
<dbReference type="PANTHER" id="PTHR12689">
    <property type="entry name" value="A1 CISTRON SPLICING FACTOR AAR2-RELATED"/>
    <property type="match status" value="1"/>
</dbReference>
<dbReference type="CDD" id="cd13777">
    <property type="entry name" value="Aar2_N"/>
    <property type="match status" value="1"/>
</dbReference>
<dbReference type="InterPro" id="IPR033647">
    <property type="entry name" value="Aar2_N"/>
</dbReference>
<dbReference type="Proteomes" id="UP000298416">
    <property type="component" value="Unassembled WGS sequence"/>
</dbReference>
<evidence type="ECO:0000313" key="6">
    <source>
        <dbReference type="Proteomes" id="UP000298416"/>
    </source>
</evidence>
<accession>A0A8X8XIC6</accession>
<dbReference type="InterPro" id="IPR038514">
    <property type="entry name" value="AAR2_C_sf"/>
</dbReference>
<dbReference type="Gene3D" id="1.25.40.550">
    <property type="entry name" value="Aar2, C-terminal domain-like"/>
    <property type="match status" value="1"/>
</dbReference>
<protein>
    <recommendedName>
        <fullName evidence="7">Protein AAR2 homolog</fullName>
    </recommendedName>
</protein>
<dbReference type="GO" id="GO:0000244">
    <property type="term" value="P:spliceosomal tri-snRNP complex assembly"/>
    <property type="evidence" value="ECO:0007669"/>
    <property type="project" value="TreeGrafter"/>
</dbReference>
<comment type="similarity">
    <text evidence="1">Belongs to the AAR2 family.</text>
</comment>
<feature type="domain" description="AAR2 N-terminal" evidence="4">
    <location>
        <begin position="13"/>
        <end position="142"/>
    </location>
</feature>
<dbReference type="InterPro" id="IPR038516">
    <property type="entry name" value="AAR2_N_sf"/>
</dbReference>
<dbReference type="Gene3D" id="2.60.34.20">
    <property type="match status" value="1"/>
</dbReference>
<evidence type="ECO:0000256" key="1">
    <source>
        <dbReference type="ARBA" id="ARBA00006281"/>
    </source>
</evidence>
<reference evidence="5" key="1">
    <citation type="submission" date="2018-01" db="EMBL/GenBank/DDBJ databases">
        <authorList>
            <person name="Mao J.F."/>
        </authorList>
    </citation>
    <scope>NUCLEOTIDE SEQUENCE</scope>
    <source>
        <strain evidence="5">Huo1</strain>
        <tissue evidence="5">Leaf</tissue>
    </source>
</reference>
<comment type="caution">
    <text evidence="5">The sequence shown here is derived from an EMBL/GenBank/DDBJ whole genome shotgun (WGS) entry which is preliminary data.</text>
</comment>
<evidence type="ECO:0000313" key="5">
    <source>
        <dbReference type="EMBL" id="KAG6412670.1"/>
    </source>
</evidence>
<dbReference type="InterPro" id="IPR033648">
    <property type="entry name" value="AAR2_C"/>
</dbReference>
<name>A0A8X8XIC6_SALSN</name>
<keyword evidence="6" id="KW-1185">Reference proteome</keyword>
<dbReference type="PANTHER" id="PTHR12689:SF4">
    <property type="entry name" value="PROTEIN AAR2 HOMOLOG"/>
    <property type="match status" value="1"/>
</dbReference>
<organism evidence="5">
    <name type="scientific">Salvia splendens</name>
    <name type="common">Scarlet sage</name>
    <dbReference type="NCBI Taxonomy" id="180675"/>
    <lineage>
        <taxon>Eukaryota</taxon>
        <taxon>Viridiplantae</taxon>
        <taxon>Streptophyta</taxon>
        <taxon>Embryophyta</taxon>
        <taxon>Tracheophyta</taxon>
        <taxon>Spermatophyta</taxon>
        <taxon>Magnoliopsida</taxon>
        <taxon>eudicotyledons</taxon>
        <taxon>Gunneridae</taxon>
        <taxon>Pentapetalae</taxon>
        <taxon>asterids</taxon>
        <taxon>lamiids</taxon>
        <taxon>Lamiales</taxon>
        <taxon>Lamiaceae</taxon>
        <taxon>Nepetoideae</taxon>
        <taxon>Mentheae</taxon>
        <taxon>Salviinae</taxon>
        <taxon>Salvia</taxon>
        <taxon>Salvia subgen. Calosphace</taxon>
        <taxon>core Calosphace</taxon>
    </lineage>
</organism>
<evidence type="ECO:0000259" key="3">
    <source>
        <dbReference type="Pfam" id="PF05282"/>
    </source>
</evidence>
<dbReference type="Pfam" id="PF05282">
    <property type="entry name" value="AAR2"/>
    <property type="match status" value="1"/>
</dbReference>
<feature type="domain" description="AAR2 C-terminal" evidence="3">
    <location>
        <begin position="193"/>
        <end position="366"/>
    </location>
</feature>
<evidence type="ECO:0000259" key="4">
    <source>
        <dbReference type="Pfam" id="PF20981"/>
    </source>
</evidence>
<dbReference type="AlphaFoldDB" id="A0A8X8XIC6"/>
<dbReference type="FunFam" id="1.25.40.550:FF:000002">
    <property type="entry name" value="AAR2 protein family"/>
    <property type="match status" value="1"/>
</dbReference>
<dbReference type="EMBL" id="PNBA02000009">
    <property type="protein sequence ID" value="KAG6412670.1"/>
    <property type="molecule type" value="Genomic_DNA"/>
</dbReference>
<dbReference type="Pfam" id="PF20981">
    <property type="entry name" value="AAR2_1st"/>
    <property type="match status" value="1"/>
</dbReference>
<dbReference type="CDD" id="cd13778">
    <property type="entry name" value="Aar2_C"/>
    <property type="match status" value="1"/>
</dbReference>
<gene>
    <name evidence="5" type="ORF">SASPL_125354</name>
</gene>
<dbReference type="InterPro" id="IPR007946">
    <property type="entry name" value="AAR2"/>
</dbReference>
<reference evidence="5" key="2">
    <citation type="submission" date="2020-08" db="EMBL/GenBank/DDBJ databases">
        <title>Plant Genome Project.</title>
        <authorList>
            <person name="Zhang R.-G."/>
        </authorList>
    </citation>
    <scope>NUCLEOTIDE SEQUENCE</scope>
    <source>
        <strain evidence="5">Huo1</strain>
        <tissue evidence="5">Leaf</tissue>
    </source>
</reference>
<feature type="coiled-coil region" evidence="2">
    <location>
        <begin position="82"/>
        <end position="113"/>
    </location>
</feature>
<evidence type="ECO:0000256" key="2">
    <source>
        <dbReference type="SAM" id="Coils"/>
    </source>
</evidence>
<keyword evidence="2" id="KW-0175">Coiled coil</keyword>
<proteinExistence type="inferred from homology"/>
<sequence>MDADTALGLVKKGATLLALDVPPYTLFGIDTQMFSVGPNFKGIKMIPPGIHYIYYSSSNREGSDFSPIIGFFINASSSQVIVRRWDQKEERLVKVLEEEEDRYSDAVKRLEFDMQLGPYALNQYGDWIHLSNFITKDTVDRLGRYYNVLTVYLLCVLASHVDPFCPSIDLFYSLKNSKFSGHEKKSPKQGCYYTTIPRVVKQKGIYGEDITSLNLDKTHLLETILIKEYGGDENALLAELQFAFIAFLMGQSLQAFVQWKLLVSLLLGCTESPLRSRSSLFAKFIKVIYYQLKFGFQKEQKGTGDVPQGVSALLEESWLSSDSFLHRLCKDFFSVVFEAPVVDGDLLTWTRRLRSLLEETIGWNFKENGAADGIDFDEEDEYAPVVVNLDGGVF</sequence>